<protein>
    <submittedName>
        <fullName evidence="6">J domain-containing protein</fullName>
    </submittedName>
</protein>
<reference evidence="6" key="1">
    <citation type="submission" date="2022-11" db="UniProtKB">
        <authorList>
            <consortium name="WormBaseParasite"/>
        </authorList>
    </citation>
    <scope>IDENTIFICATION</scope>
</reference>
<evidence type="ECO:0000256" key="2">
    <source>
        <dbReference type="SAM" id="Phobius"/>
    </source>
</evidence>
<dbReference type="SUPFAM" id="SSF46565">
    <property type="entry name" value="Chaperone J-domain"/>
    <property type="match status" value="1"/>
</dbReference>
<keyword evidence="5" id="KW-1185">Reference proteome</keyword>
<keyword evidence="2" id="KW-1133">Transmembrane helix</keyword>
<dbReference type="Proteomes" id="UP000887540">
    <property type="component" value="Unplaced"/>
</dbReference>
<dbReference type="SUPFAM" id="SSF52833">
    <property type="entry name" value="Thioredoxin-like"/>
    <property type="match status" value="1"/>
</dbReference>
<dbReference type="PANTHER" id="PTHR44303:SF2">
    <property type="entry name" value="DNAJ HOMOLOG SUBFAMILY C MEMBER 16"/>
    <property type="match status" value="1"/>
</dbReference>
<dbReference type="InterPro" id="IPR036249">
    <property type="entry name" value="Thioredoxin-like_sf"/>
</dbReference>
<feature type="transmembrane region" description="Helical" evidence="2">
    <location>
        <begin position="574"/>
        <end position="597"/>
    </location>
</feature>
<sequence>MRSLIFWVILVWIYMINAVSDPYATLGISRSASQKEIKRAYKRLAMEWHPDKNDSPEATDKFMEISQAYEVLSDPSRKERYDRFGSFDEPRQSQHGHHYHSHFEDLFNFAFGGSENGGKASFFENHRINFRMYTNSLLDKSFTKPFIIFAYSPYCHFCFRLEGIWKEAVTDLESLGYGIGTVNAMMDGNLLEKFRVNQLPALMVLVEGRVIHFRGDFRGLTAKAIRVFARNVIPSTFMQKLNDFNGMRRFLDLWQSTNKVSIIFLGTQEEPRLRYLLTAMSNSQLARFAYVNMAMLNSDIVSLKEALDIKCTKCESILIFNEFPELARFAYVNMAMLNSDIVSLKEALDIKCTKCESILIFNEFPEKGPIAKMTQPEGQLTTEHISGLLEKHKFLMLPRLSSMHVFDELCPVSSRTQRYLCVILPVADSATGAKYVNVLRKFVQQEGNRMVQDRIRITYIYINQQEKFMEEFGKNFDNDDHKRSVLVLWRNEYVMAKYIWLQNLISIDEDVLHKTFDKLREDLYLIQRGTIRLENSAKLVNLIDEYGASWFTRLSRRAVRMAETMWFHVTKEEALPVLSVIGTFVFILFIGYVLNFLMVEDRHKKVAPEKPSEFKEQKEWHPEDPKTAPQRNPSMKSTSSTKSIRIWREMESMIHELRAETQFGLIRLLKPGCRSIIILVDNESKDTLLHQFALHIWPLRNNKTFSFGYLNVNKNLSWFRTLLEHTLPVDSENPTANSGVAQAMFERLKCINPKQTLGTVLVLCGWKLYFCMYHPMHKASKKNFVGFDDDESSSDSDDKFKESKEKSLKRELNLDNVLNGLSNFLDRLLEGSIRRYYIPEWPDNLK</sequence>
<keyword evidence="2" id="KW-0812">Transmembrane</keyword>
<evidence type="ECO:0000259" key="4">
    <source>
        <dbReference type="PROSITE" id="PS50076"/>
    </source>
</evidence>
<organism evidence="5 6">
    <name type="scientific">Acrobeloides nanus</name>
    <dbReference type="NCBI Taxonomy" id="290746"/>
    <lineage>
        <taxon>Eukaryota</taxon>
        <taxon>Metazoa</taxon>
        <taxon>Ecdysozoa</taxon>
        <taxon>Nematoda</taxon>
        <taxon>Chromadorea</taxon>
        <taxon>Rhabditida</taxon>
        <taxon>Tylenchina</taxon>
        <taxon>Cephalobomorpha</taxon>
        <taxon>Cephaloboidea</taxon>
        <taxon>Cephalobidae</taxon>
        <taxon>Acrobeloides</taxon>
    </lineage>
</organism>
<keyword evidence="2" id="KW-0472">Membrane</keyword>
<dbReference type="InterPro" id="IPR018253">
    <property type="entry name" value="DnaJ_domain_CS"/>
</dbReference>
<accession>A0A914C9R0</accession>
<dbReference type="CDD" id="cd06257">
    <property type="entry name" value="DnaJ"/>
    <property type="match status" value="1"/>
</dbReference>
<dbReference type="InterPro" id="IPR052448">
    <property type="entry name" value="DnaJ_C16_autophagy_reg"/>
</dbReference>
<feature type="domain" description="J" evidence="4">
    <location>
        <begin position="21"/>
        <end position="85"/>
    </location>
</feature>
<proteinExistence type="predicted"/>
<evidence type="ECO:0000256" key="1">
    <source>
        <dbReference type="SAM" id="MobiDB-lite"/>
    </source>
</evidence>
<dbReference type="PRINTS" id="PR00625">
    <property type="entry name" value="JDOMAIN"/>
</dbReference>
<dbReference type="Pfam" id="PF00226">
    <property type="entry name" value="DnaJ"/>
    <property type="match status" value="1"/>
</dbReference>
<dbReference type="InterPro" id="IPR001623">
    <property type="entry name" value="DnaJ_domain"/>
</dbReference>
<feature type="signal peptide" evidence="3">
    <location>
        <begin position="1"/>
        <end position="18"/>
    </location>
</feature>
<dbReference type="PANTHER" id="PTHR44303">
    <property type="entry name" value="DNAJ HOMOLOG SUBFAMILY C MEMBER 16"/>
    <property type="match status" value="1"/>
</dbReference>
<dbReference type="Gene3D" id="1.10.287.110">
    <property type="entry name" value="DnaJ domain"/>
    <property type="match status" value="1"/>
</dbReference>
<dbReference type="AlphaFoldDB" id="A0A914C9R0"/>
<feature type="region of interest" description="Disordered" evidence="1">
    <location>
        <begin position="608"/>
        <end position="641"/>
    </location>
</feature>
<dbReference type="InterPro" id="IPR036869">
    <property type="entry name" value="J_dom_sf"/>
</dbReference>
<dbReference type="Gene3D" id="3.40.30.10">
    <property type="entry name" value="Glutaredoxin"/>
    <property type="match status" value="1"/>
</dbReference>
<feature type="compositionally biased region" description="Basic and acidic residues" evidence="1">
    <location>
        <begin position="608"/>
        <end position="626"/>
    </location>
</feature>
<dbReference type="PROSITE" id="PS00636">
    <property type="entry name" value="DNAJ_1"/>
    <property type="match status" value="1"/>
</dbReference>
<dbReference type="SMART" id="SM00271">
    <property type="entry name" value="DnaJ"/>
    <property type="match status" value="1"/>
</dbReference>
<dbReference type="WBParaSite" id="ACRNAN_Path_675.g2523.t1">
    <property type="protein sequence ID" value="ACRNAN_Path_675.g2523.t1"/>
    <property type="gene ID" value="ACRNAN_Path_675.g2523"/>
</dbReference>
<name>A0A914C9R0_9BILA</name>
<evidence type="ECO:0000313" key="5">
    <source>
        <dbReference type="Proteomes" id="UP000887540"/>
    </source>
</evidence>
<feature type="compositionally biased region" description="Polar residues" evidence="1">
    <location>
        <begin position="629"/>
        <end position="641"/>
    </location>
</feature>
<feature type="chain" id="PRO_5036811358" evidence="3">
    <location>
        <begin position="19"/>
        <end position="846"/>
    </location>
</feature>
<dbReference type="PROSITE" id="PS50076">
    <property type="entry name" value="DNAJ_2"/>
    <property type="match status" value="1"/>
</dbReference>
<keyword evidence="3" id="KW-0732">Signal</keyword>
<evidence type="ECO:0000256" key="3">
    <source>
        <dbReference type="SAM" id="SignalP"/>
    </source>
</evidence>
<evidence type="ECO:0000313" key="6">
    <source>
        <dbReference type="WBParaSite" id="ACRNAN_Path_675.g2523.t1"/>
    </source>
</evidence>